<dbReference type="SUPFAM" id="SSF50998">
    <property type="entry name" value="Quinoprotein alcohol dehydrogenase-like"/>
    <property type="match status" value="1"/>
</dbReference>
<keyword evidence="2" id="KW-1185">Reference proteome</keyword>
<reference evidence="1" key="1">
    <citation type="submission" date="2020-12" db="EMBL/GenBank/DDBJ databases">
        <authorList>
            <consortium name="Molecular Ecology Group"/>
        </authorList>
    </citation>
    <scope>NUCLEOTIDE SEQUENCE</scope>
    <source>
        <strain evidence="1">TBG_1078</strain>
    </source>
</reference>
<dbReference type="PANTHER" id="PTHR22851:SF0">
    <property type="entry name" value="DDB1- AND CUL4-ASSOCIATED FACTOR 13"/>
    <property type="match status" value="1"/>
</dbReference>
<evidence type="ECO:0000313" key="1">
    <source>
        <dbReference type="EMBL" id="CAD7671885.1"/>
    </source>
</evidence>
<dbReference type="GO" id="GO:0000462">
    <property type="term" value="P:maturation of SSU-rRNA from tricistronic rRNA transcript (SSU-rRNA, 5.8S rRNA, LSU-rRNA)"/>
    <property type="evidence" value="ECO:0007669"/>
    <property type="project" value="TreeGrafter"/>
</dbReference>
<dbReference type="PANTHER" id="PTHR22851">
    <property type="entry name" value="U3 SMALL NUCLEOLAR RNA U3 SNORNA ASSOCIATED PROTEIN"/>
    <property type="match status" value="1"/>
</dbReference>
<dbReference type="InterPro" id="IPR001680">
    <property type="entry name" value="WD40_rpt"/>
</dbReference>
<organism evidence="1 2">
    <name type="scientific">Nyctereutes procyonoides</name>
    <name type="common">Raccoon dog</name>
    <name type="synonym">Canis procyonoides</name>
    <dbReference type="NCBI Taxonomy" id="34880"/>
    <lineage>
        <taxon>Eukaryota</taxon>
        <taxon>Metazoa</taxon>
        <taxon>Chordata</taxon>
        <taxon>Craniata</taxon>
        <taxon>Vertebrata</taxon>
        <taxon>Euteleostomi</taxon>
        <taxon>Mammalia</taxon>
        <taxon>Eutheria</taxon>
        <taxon>Laurasiatheria</taxon>
        <taxon>Carnivora</taxon>
        <taxon>Caniformia</taxon>
        <taxon>Canidae</taxon>
        <taxon>Nyctereutes</taxon>
    </lineage>
</organism>
<dbReference type="EMBL" id="CAJHUB010000664">
    <property type="protein sequence ID" value="CAD7671885.1"/>
    <property type="molecule type" value="Genomic_DNA"/>
</dbReference>
<proteinExistence type="predicted"/>
<protein>
    <submittedName>
        <fullName evidence="1">(raccoon dog) hypothetical protein</fullName>
    </submittedName>
</protein>
<evidence type="ECO:0000313" key="2">
    <source>
        <dbReference type="Proteomes" id="UP000645828"/>
    </source>
</evidence>
<dbReference type="Gene3D" id="2.130.10.10">
    <property type="entry name" value="YVTN repeat-like/Quinoprotein amine dehydrogenase"/>
    <property type="match status" value="1"/>
</dbReference>
<dbReference type="InterPro" id="IPR015943">
    <property type="entry name" value="WD40/YVTN_repeat-like_dom_sf"/>
</dbReference>
<accession>A0A811Y4F1</accession>
<sequence length="283" mass="32720">MKDLNVRQDSIKILEENSGNTLFELGHTLITPKLEQVFAKPFLGSLDGHQDEVNWKMNRPGYGKGGTNHCINIRKGKAVFAICGQQVDIWDKQRANPTYSMTWGFDSITSVKFNPIETFLLGNCTSNRNTIILEMRTNMICWNPMEALIFTAANEDYNLYTFDMYALNTPAVLHKDHVSTVLDVHYSPNRKEFEIYHTKRMQHVICVKWTSNSKYITCGSDEMNISAKDYNQKSKEKFQHHSHVKCLACHQFLSKSIYTRQRKEVNHLKHRKPGSVQIVSEKK</sequence>
<dbReference type="GO" id="GO:0032040">
    <property type="term" value="C:small-subunit processome"/>
    <property type="evidence" value="ECO:0007669"/>
    <property type="project" value="TreeGrafter"/>
</dbReference>
<gene>
    <name evidence="1" type="ORF">NYPRO_LOCUS4680</name>
</gene>
<dbReference type="InterPro" id="IPR011047">
    <property type="entry name" value="Quinoprotein_ADH-like_sf"/>
</dbReference>
<dbReference type="AlphaFoldDB" id="A0A811Y4F1"/>
<name>A0A811Y4F1_NYCPR</name>
<comment type="caution">
    <text evidence="1">The sequence shown here is derived from an EMBL/GenBank/DDBJ whole genome shotgun (WGS) entry which is preliminary data.</text>
</comment>
<dbReference type="InterPro" id="IPR051733">
    <property type="entry name" value="WD_repeat_DCAF13/WDSOF1"/>
</dbReference>
<dbReference type="Proteomes" id="UP000645828">
    <property type="component" value="Unassembled WGS sequence"/>
</dbReference>
<dbReference type="Pfam" id="PF00400">
    <property type="entry name" value="WD40"/>
    <property type="match status" value="1"/>
</dbReference>